<dbReference type="EMBL" id="JABCIY010000148">
    <property type="protein sequence ID" value="KAF7192355.1"/>
    <property type="molecule type" value="Genomic_DNA"/>
</dbReference>
<gene>
    <name evidence="1" type="ORF">HII31_06387</name>
</gene>
<evidence type="ECO:0000313" key="2">
    <source>
        <dbReference type="Proteomes" id="UP000660729"/>
    </source>
</evidence>
<proteinExistence type="predicted"/>
<comment type="caution">
    <text evidence="1">The sequence shown here is derived from an EMBL/GenBank/DDBJ whole genome shotgun (WGS) entry which is preliminary data.</text>
</comment>
<dbReference type="AlphaFoldDB" id="A0A8H6VI25"/>
<protein>
    <submittedName>
        <fullName evidence="1">Nonribosomal peptide synthetase fmpE</fullName>
    </submittedName>
</protein>
<keyword evidence="2" id="KW-1185">Reference proteome</keyword>
<dbReference type="Proteomes" id="UP000660729">
    <property type="component" value="Unassembled WGS sequence"/>
</dbReference>
<organism evidence="1 2">
    <name type="scientific">Pseudocercospora fuligena</name>
    <dbReference type="NCBI Taxonomy" id="685502"/>
    <lineage>
        <taxon>Eukaryota</taxon>
        <taxon>Fungi</taxon>
        <taxon>Dikarya</taxon>
        <taxon>Ascomycota</taxon>
        <taxon>Pezizomycotina</taxon>
        <taxon>Dothideomycetes</taxon>
        <taxon>Dothideomycetidae</taxon>
        <taxon>Mycosphaerellales</taxon>
        <taxon>Mycosphaerellaceae</taxon>
        <taxon>Pseudocercospora</taxon>
    </lineage>
</organism>
<evidence type="ECO:0000313" key="1">
    <source>
        <dbReference type="EMBL" id="KAF7192355.1"/>
    </source>
</evidence>
<name>A0A8H6VI25_9PEZI</name>
<accession>A0A8H6VI25</accession>
<sequence length="140" mass="15568">MVDRYGHTLTLHERRPAKFCVYRIWTLCANVSLPQRWQLTIRRLLTMTVNGTVNGAAKPLNTALVRKQFPGLQKGSVCLNNGSGALVLQGAIESISRTMSDPHMNLRGLDSKSRPDVEIRKANYATLASFMNAEPDEIGE</sequence>
<reference evidence="1" key="1">
    <citation type="submission" date="2020-04" db="EMBL/GenBank/DDBJ databases">
        <title>Draft genome resource of the tomato pathogen Pseudocercospora fuligena.</title>
        <authorList>
            <person name="Zaccaron A."/>
        </authorList>
    </citation>
    <scope>NUCLEOTIDE SEQUENCE</scope>
    <source>
        <strain evidence="1">PF001</strain>
    </source>
</reference>